<comment type="similarity">
    <text evidence="3 12">Belongs to the peptidase S8 family.</text>
</comment>
<feature type="domain" description="Inhibitor I9" evidence="16">
    <location>
        <begin position="38"/>
        <end position="123"/>
    </location>
</feature>
<dbReference type="Gene3D" id="3.30.70.80">
    <property type="entry name" value="Peptidase S8 propeptide/proteinase inhibitor I9"/>
    <property type="match status" value="1"/>
</dbReference>
<evidence type="ECO:0000256" key="13">
    <source>
        <dbReference type="SAM" id="SignalP"/>
    </source>
</evidence>
<dbReference type="Pfam" id="PF05922">
    <property type="entry name" value="Inhibitor_I9"/>
    <property type="match status" value="1"/>
</dbReference>
<keyword evidence="7 13" id="KW-0732">Signal</keyword>
<dbReference type="InterPro" id="IPR045051">
    <property type="entry name" value="SBT"/>
</dbReference>
<dbReference type="SUPFAM" id="SSF52025">
    <property type="entry name" value="PA domain"/>
    <property type="match status" value="1"/>
</dbReference>
<keyword evidence="8 12" id="KW-0378">Hydrolase</keyword>
<keyword evidence="9 12" id="KW-0720">Serine protease</keyword>
<evidence type="ECO:0000259" key="15">
    <source>
        <dbReference type="Pfam" id="PF02225"/>
    </source>
</evidence>
<dbReference type="InterPro" id="IPR003137">
    <property type="entry name" value="PA_domain"/>
</dbReference>
<gene>
    <name evidence="18" type="ORF">FNV43_RR14848</name>
</gene>
<evidence type="ECO:0000256" key="3">
    <source>
        <dbReference type="ARBA" id="ARBA00011073"/>
    </source>
</evidence>
<evidence type="ECO:0008006" key="20">
    <source>
        <dbReference type="Google" id="ProtNLM"/>
    </source>
</evidence>
<evidence type="ECO:0000313" key="18">
    <source>
        <dbReference type="EMBL" id="KAF3445155.1"/>
    </source>
</evidence>
<organism evidence="18 19">
    <name type="scientific">Rhamnella rubrinervis</name>
    <dbReference type="NCBI Taxonomy" id="2594499"/>
    <lineage>
        <taxon>Eukaryota</taxon>
        <taxon>Viridiplantae</taxon>
        <taxon>Streptophyta</taxon>
        <taxon>Embryophyta</taxon>
        <taxon>Tracheophyta</taxon>
        <taxon>Spermatophyta</taxon>
        <taxon>Magnoliopsida</taxon>
        <taxon>eudicotyledons</taxon>
        <taxon>Gunneridae</taxon>
        <taxon>Pentapetalae</taxon>
        <taxon>rosids</taxon>
        <taxon>fabids</taxon>
        <taxon>Rosales</taxon>
        <taxon>Rhamnaceae</taxon>
        <taxon>rhamnoid group</taxon>
        <taxon>Rhamneae</taxon>
        <taxon>Rhamnella</taxon>
    </lineage>
</organism>
<dbReference type="InterPro" id="IPR023828">
    <property type="entry name" value="Peptidase_S8_Ser-AS"/>
</dbReference>
<evidence type="ECO:0000256" key="11">
    <source>
        <dbReference type="PIRSR" id="PIRSR615500-1"/>
    </source>
</evidence>
<dbReference type="InterPro" id="IPR037045">
    <property type="entry name" value="S8pro/Inhibitor_I9_sf"/>
</dbReference>
<feature type="signal peptide" evidence="13">
    <location>
        <begin position="1"/>
        <end position="28"/>
    </location>
</feature>
<dbReference type="Pfam" id="PF02225">
    <property type="entry name" value="PA"/>
    <property type="match status" value="1"/>
</dbReference>
<dbReference type="Gene3D" id="3.40.50.200">
    <property type="entry name" value="Peptidase S8/S53 domain"/>
    <property type="match status" value="1"/>
</dbReference>
<dbReference type="PROSITE" id="PS00138">
    <property type="entry name" value="SUBTILASE_SER"/>
    <property type="match status" value="1"/>
</dbReference>
<protein>
    <recommendedName>
        <fullName evidence="20">Subtilisin-like protease</fullName>
    </recommendedName>
</protein>
<dbReference type="Gene3D" id="2.60.40.2310">
    <property type="match status" value="1"/>
</dbReference>
<comment type="function">
    <text evidence="1">Required for arbuscular mycorrhiza (AM) development during AM symbiosis with AM fungi (e.g. Glomeromycota intraradices).</text>
</comment>
<dbReference type="FunFam" id="3.30.70.80:FF:000002">
    <property type="entry name" value="Subtilisin-like protease SBT5.3"/>
    <property type="match status" value="1"/>
</dbReference>
<keyword evidence="10" id="KW-0325">Glycoprotein</keyword>
<dbReference type="Pfam" id="PF17766">
    <property type="entry name" value="fn3_6"/>
    <property type="match status" value="1"/>
</dbReference>
<dbReference type="Proteomes" id="UP000796880">
    <property type="component" value="Unassembled WGS sequence"/>
</dbReference>
<comment type="subcellular location">
    <subcellularLocation>
        <location evidence="2">Secreted</location>
        <location evidence="2">Extracellular space</location>
        <location evidence="2">Apoplast</location>
    </subcellularLocation>
</comment>
<dbReference type="GO" id="GO:0009610">
    <property type="term" value="P:response to symbiotic fungus"/>
    <property type="evidence" value="ECO:0007669"/>
    <property type="project" value="UniProtKB-ARBA"/>
</dbReference>
<evidence type="ECO:0000256" key="9">
    <source>
        <dbReference type="ARBA" id="ARBA00022825"/>
    </source>
</evidence>
<feature type="chain" id="PRO_5035464946" description="Subtilisin-like protease" evidence="13">
    <location>
        <begin position="29"/>
        <end position="779"/>
    </location>
</feature>
<dbReference type="InterPro" id="IPR046450">
    <property type="entry name" value="PA_dom_sf"/>
</dbReference>
<dbReference type="AlphaFoldDB" id="A0A8K0H434"/>
<proteinExistence type="inferred from homology"/>
<dbReference type="InterPro" id="IPR015500">
    <property type="entry name" value="Peptidase_S8_subtilisin-rel"/>
</dbReference>
<feature type="active site" description="Charge relay system" evidence="11 12">
    <location>
        <position position="160"/>
    </location>
</feature>
<dbReference type="Gene3D" id="3.50.30.30">
    <property type="match status" value="1"/>
</dbReference>
<evidence type="ECO:0000256" key="10">
    <source>
        <dbReference type="ARBA" id="ARBA00023180"/>
    </source>
</evidence>
<dbReference type="FunFam" id="3.40.50.200:FF:000006">
    <property type="entry name" value="Subtilisin-like protease SBT1.5"/>
    <property type="match status" value="1"/>
</dbReference>
<dbReference type="InterPro" id="IPR041469">
    <property type="entry name" value="Subtilisin-like_FN3"/>
</dbReference>
<feature type="active site" description="Charge relay system" evidence="11 12">
    <location>
        <position position="230"/>
    </location>
</feature>
<dbReference type="EMBL" id="VOIH02000006">
    <property type="protein sequence ID" value="KAF3445155.1"/>
    <property type="molecule type" value="Genomic_DNA"/>
</dbReference>
<sequence length="779" mass="83451">MSSSLLPPPPMAFSHLILSFLLLSPVLLNTPTFALKKSYVVYLGAHSHTSDFSPFDSQRVSESHFQFLGSFLGSDEAAKESIFYSYTRHINGFAATLEDHVAAEIGNHPDVVSVFLNRGRKLHTTRSWNFLGLEHDGAVPPSSLWKKARYGEDTIIGNLDSGVWPESKSFSDQQFGPIPSKWRGICQNGVDSTFHCNRKLIGARYFNKGYAQVVGPLNSTFQSPRDNEGHGSHTLSTAGGNFVEGVSVFGFGNGTAKGGSPWARVAAYKVCWPPVGGDECFDADILAAFDVAIHDGVDLLSVSLGGNPTHFFNDSVAIGSFHAVKHGIVVVCSAGNSGPADGTVSNIAPWQITVGASTIDREFPSYVVLANNVTFKGESLSATALANNKLYPLISAAKAKAANATVAEAVLCKAGTLDPKKVKGKILVCLRGDNARVDKGEQALLAGAVGMVLANNDLSGNEVIADPHVLPASHINFTDAYTVYKYINSTKSPRGYITHASTKLGTKPSPFMAAFSSKGPNIITPEILKPDITAPGVSIIAAYTEAEGPTNQEFDNRRVQFNSVSGTSMSCPHVSGIVGLLKTLHPDWSPAAIKSAIMTTAVVKDNSGGPIQNASTFRATPLSYGAGHVRPSKAMDPGLVYDLGLKDYLNFLCALGYNKTQIAFFSEEPYACHKHISLTNFNYPSITVPKLSDSITVTRRLKNVGTPGTYGARIQNPAGISVSVEPNSLKFKRIGEEKSFKVTIKVNKNKAATKEYVFGKLIWSDGKHYVRSPIVVKAA</sequence>
<keyword evidence="6 12" id="KW-0645">Protease</keyword>
<dbReference type="GO" id="GO:0009609">
    <property type="term" value="P:response to symbiotic bacterium"/>
    <property type="evidence" value="ECO:0007669"/>
    <property type="project" value="UniProtKB-ARBA"/>
</dbReference>
<evidence type="ECO:0000256" key="1">
    <source>
        <dbReference type="ARBA" id="ARBA00002076"/>
    </source>
</evidence>
<dbReference type="FunFam" id="3.50.30.30:FF:000005">
    <property type="entry name" value="subtilisin-like protease SBT1.5"/>
    <property type="match status" value="1"/>
</dbReference>
<evidence type="ECO:0000256" key="7">
    <source>
        <dbReference type="ARBA" id="ARBA00022729"/>
    </source>
</evidence>
<dbReference type="GO" id="GO:0048046">
    <property type="term" value="C:apoplast"/>
    <property type="evidence" value="ECO:0007669"/>
    <property type="project" value="UniProtKB-SubCell"/>
</dbReference>
<evidence type="ECO:0000256" key="2">
    <source>
        <dbReference type="ARBA" id="ARBA00004271"/>
    </source>
</evidence>
<keyword evidence="4" id="KW-0052">Apoplast</keyword>
<feature type="domain" description="Subtilisin-like protease fibronectin type-III" evidence="17">
    <location>
        <begin position="680"/>
        <end position="776"/>
    </location>
</feature>
<evidence type="ECO:0000259" key="16">
    <source>
        <dbReference type="Pfam" id="PF05922"/>
    </source>
</evidence>
<dbReference type="InterPro" id="IPR010259">
    <property type="entry name" value="S8pro/Inhibitor_I9"/>
</dbReference>
<reference evidence="18" key="1">
    <citation type="submission" date="2020-03" db="EMBL/GenBank/DDBJ databases">
        <title>A high-quality chromosome-level genome assembly of a woody plant with both climbing and erect habits, Rhamnella rubrinervis.</title>
        <authorList>
            <person name="Lu Z."/>
            <person name="Yang Y."/>
            <person name="Zhu X."/>
            <person name="Sun Y."/>
        </authorList>
    </citation>
    <scope>NUCLEOTIDE SEQUENCE</scope>
    <source>
        <strain evidence="18">BYM</strain>
        <tissue evidence="18">Leaf</tissue>
    </source>
</reference>
<dbReference type="Pfam" id="PF00082">
    <property type="entry name" value="Peptidase_S8"/>
    <property type="match status" value="1"/>
</dbReference>
<evidence type="ECO:0000313" key="19">
    <source>
        <dbReference type="Proteomes" id="UP000796880"/>
    </source>
</evidence>
<dbReference type="PROSITE" id="PS51892">
    <property type="entry name" value="SUBTILASE"/>
    <property type="match status" value="1"/>
</dbReference>
<dbReference type="PANTHER" id="PTHR10795">
    <property type="entry name" value="PROPROTEIN CONVERTASE SUBTILISIN/KEXIN"/>
    <property type="match status" value="1"/>
</dbReference>
<evidence type="ECO:0000256" key="12">
    <source>
        <dbReference type="PROSITE-ProRule" id="PRU01240"/>
    </source>
</evidence>
<dbReference type="SUPFAM" id="SSF52743">
    <property type="entry name" value="Subtilisin-like"/>
    <property type="match status" value="1"/>
</dbReference>
<evidence type="ECO:0000259" key="17">
    <source>
        <dbReference type="Pfam" id="PF17766"/>
    </source>
</evidence>
<dbReference type="InterPro" id="IPR000209">
    <property type="entry name" value="Peptidase_S8/S53_dom"/>
</dbReference>
<accession>A0A8K0H434</accession>
<evidence type="ECO:0000256" key="8">
    <source>
        <dbReference type="ARBA" id="ARBA00022801"/>
    </source>
</evidence>
<keyword evidence="19" id="KW-1185">Reference proteome</keyword>
<evidence type="ECO:0000256" key="4">
    <source>
        <dbReference type="ARBA" id="ARBA00022523"/>
    </source>
</evidence>
<dbReference type="OrthoDB" id="206201at2759"/>
<dbReference type="PRINTS" id="PR00723">
    <property type="entry name" value="SUBTILISIN"/>
</dbReference>
<feature type="active site" description="Charge relay system" evidence="11 12">
    <location>
        <position position="568"/>
    </location>
</feature>
<comment type="caution">
    <text evidence="18">The sequence shown here is derived from an EMBL/GenBank/DDBJ whole genome shotgun (WGS) entry which is preliminary data.</text>
</comment>
<dbReference type="GO" id="GO:0004252">
    <property type="term" value="F:serine-type endopeptidase activity"/>
    <property type="evidence" value="ECO:0007669"/>
    <property type="project" value="UniProtKB-UniRule"/>
</dbReference>
<dbReference type="FunFam" id="2.60.40.2310:FF:000002">
    <property type="entry name" value="p69E protein-like"/>
    <property type="match status" value="1"/>
</dbReference>
<evidence type="ECO:0000256" key="6">
    <source>
        <dbReference type="ARBA" id="ARBA00022670"/>
    </source>
</evidence>
<feature type="domain" description="Peptidase S8/S53" evidence="14">
    <location>
        <begin position="152"/>
        <end position="612"/>
    </location>
</feature>
<dbReference type="InterPro" id="IPR036852">
    <property type="entry name" value="Peptidase_S8/S53_dom_sf"/>
</dbReference>
<name>A0A8K0H434_9ROSA</name>
<feature type="domain" description="PA" evidence="15">
    <location>
        <begin position="409"/>
        <end position="480"/>
    </location>
</feature>
<dbReference type="CDD" id="cd02120">
    <property type="entry name" value="PA_subtilisin_like"/>
    <property type="match status" value="1"/>
</dbReference>
<evidence type="ECO:0000256" key="5">
    <source>
        <dbReference type="ARBA" id="ARBA00022525"/>
    </source>
</evidence>
<keyword evidence="5" id="KW-0964">Secreted</keyword>
<dbReference type="InterPro" id="IPR034197">
    <property type="entry name" value="Peptidases_S8_3"/>
</dbReference>
<dbReference type="GO" id="GO:0006508">
    <property type="term" value="P:proteolysis"/>
    <property type="evidence" value="ECO:0007669"/>
    <property type="project" value="UniProtKB-KW"/>
</dbReference>
<evidence type="ECO:0000259" key="14">
    <source>
        <dbReference type="Pfam" id="PF00082"/>
    </source>
</evidence>
<dbReference type="CDD" id="cd04852">
    <property type="entry name" value="Peptidases_S8_3"/>
    <property type="match status" value="1"/>
</dbReference>